<sequence>MTHHTLRDHLTAALDAAEPDLAGRLEQDPRAYLDLVSLVRDASGATDAMLRDAVASARAAGCTWNDLGGVLGMSRQAAQQRFAPATEPAPDDRARDSAVLAPLTAFNEMRVLARAGRYGWHCVGYGAGYHVVERDDRQWEHLRTSFGRHPGGDWQRVGQGWGWWAYWARPTDLPRLPGDPSVAAFLVG</sequence>
<accession>A0ABY5KRH0</accession>
<organism evidence="1 2">
    <name type="scientific">Cellulomonas xiejunii</name>
    <dbReference type="NCBI Taxonomy" id="2968083"/>
    <lineage>
        <taxon>Bacteria</taxon>
        <taxon>Bacillati</taxon>
        <taxon>Actinomycetota</taxon>
        <taxon>Actinomycetes</taxon>
        <taxon>Micrococcales</taxon>
        <taxon>Cellulomonadaceae</taxon>
        <taxon>Cellulomonas</taxon>
    </lineage>
</organism>
<protein>
    <submittedName>
        <fullName evidence="1">Uncharacterized protein</fullName>
    </submittedName>
</protein>
<evidence type="ECO:0000313" key="2">
    <source>
        <dbReference type="Proteomes" id="UP001316384"/>
    </source>
</evidence>
<dbReference type="Proteomes" id="UP001316384">
    <property type="component" value="Chromosome"/>
</dbReference>
<keyword evidence="2" id="KW-1185">Reference proteome</keyword>
<dbReference type="RefSeq" id="WP_227577408.1">
    <property type="nucleotide sequence ID" value="NZ_CP101987.1"/>
</dbReference>
<name>A0ABY5KRH0_9CELL</name>
<gene>
    <name evidence="1" type="ORF">NP048_06555</name>
</gene>
<dbReference type="EMBL" id="CP101987">
    <property type="protein sequence ID" value="UUI73097.1"/>
    <property type="molecule type" value="Genomic_DNA"/>
</dbReference>
<reference evidence="1 2" key="1">
    <citation type="submission" date="2022-07" db="EMBL/GenBank/DDBJ databases">
        <title>Novel species in genus cellulomonas.</title>
        <authorList>
            <person name="Ye L."/>
        </authorList>
    </citation>
    <scope>NUCLEOTIDE SEQUENCE [LARGE SCALE GENOMIC DNA]</scope>
    <source>
        <strain evidence="2">zg-B89</strain>
    </source>
</reference>
<evidence type="ECO:0000313" key="1">
    <source>
        <dbReference type="EMBL" id="UUI73097.1"/>
    </source>
</evidence>
<proteinExistence type="predicted"/>